<gene>
    <name evidence="1" type="ORF">SSLN_LOCUS1569</name>
</gene>
<name>A0A183SBH1_SCHSO</name>
<protein>
    <submittedName>
        <fullName evidence="3">NR LBD domain-containing protein</fullName>
    </submittedName>
</protein>
<evidence type="ECO:0000313" key="1">
    <source>
        <dbReference type="EMBL" id="VDL87954.1"/>
    </source>
</evidence>
<evidence type="ECO:0000313" key="2">
    <source>
        <dbReference type="Proteomes" id="UP000275846"/>
    </source>
</evidence>
<organism evidence="3">
    <name type="scientific">Schistocephalus solidus</name>
    <name type="common">Tapeworm</name>
    <dbReference type="NCBI Taxonomy" id="70667"/>
    <lineage>
        <taxon>Eukaryota</taxon>
        <taxon>Metazoa</taxon>
        <taxon>Spiralia</taxon>
        <taxon>Lophotrochozoa</taxon>
        <taxon>Platyhelminthes</taxon>
        <taxon>Cestoda</taxon>
        <taxon>Eucestoda</taxon>
        <taxon>Diphyllobothriidea</taxon>
        <taxon>Diphyllobothriidae</taxon>
        <taxon>Schistocephalus</taxon>
    </lineage>
</organism>
<evidence type="ECO:0000313" key="3">
    <source>
        <dbReference type="WBParaSite" id="SSLN_0000162801-mRNA-1"/>
    </source>
</evidence>
<keyword evidence="2" id="KW-1185">Reference proteome</keyword>
<dbReference type="EMBL" id="UYSU01004035">
    <property type="protein sequence ID" value="VDL87954.1"/>
    <property type="molecule type" value="Genomic_DNA"/>
</dbReference>
<sequence>MLSIIQLVQSTQLVFASLPQPESPLSESELQILGVLKYLTDQLLPENITNHNRAALLLYLDAIRTVVAHLPVSIVGRRAFLNILWLASVRAVQGEVDNLKTDLYSIGFFIETAAGDGGAGAAGGDVDNSGDK</sequence>
<dbReference type="AlphaFoldDB" id="A0A183SBH1"/>
<reference evidence="3" key="1">
    <citation type="submission" date="2016-06" db="UniProtKB">
        <authorList>
            <consortium name="WormBaseParasite"/>
        </authorList>
    </citation>
    <scope>IDENTIFICATION</scope>
</reference>
<proteinExistence type="predicted"/>
<dbReference type="Proteomes" id="UP000275846">
    <property type="component" value="Unassembled WGS sequence"/>
</dbReference>
<accession>A0A183SBH1</accession>
<reference evidence="1 2" key="2">
    <citation type="submission" date="2018-11" db="EMBL/GenBank/DDBJ databases">
        <authorList>
            <consortium name="Pathogen Informatics"/>
        </authorList>
    </citation>
    <scope>NUCLEOTIDE SEQUENCE [LARGE SCALE GENOMIC DNA]</scope>
    <source>
        <strain evidence="1 2">NST_G2</strain>
    </source>
</reference>
<dbReference type="WBParaSite" id="SSLN_0000162801-mRNA-1">
    <property type="protein sequence ID" value="SSLN_0000162801-mRNA-1"/>
    <property type="gene ID" value="SSLN_0000162801"/>
</dbReference>